<evidence type="ECO:0000313" key="2">
    <source>
        <dbReference type="Proteomes" id="UP000886939"/>
    </source>
</evidence>
<organism evidence="1 2">
    <name type="scientific">Aeromonas caviae</name>
    <name type="common">Aeromonas punctata</name>
    <dbReference type="NCBI Taxonomy" id="648"/>
    <lineage>
        <taxon>Bacteria</taxon>
        <taxon>Pseudomonadati</taxon>
        <taxon>Pseudomonadota</taxon>
        <taxon>Gammaproteobacteria</taxon>
        <taxon>Aeromonadales</taxon>
        <taxon>Aeromonadaceae</taxon>
        <taxon>Aeromonas</taxon>
    </lineage>
</organism>
<reference evidence="1" key="1">
    <citation type="submission" date="2021-07" db="EMBL/GenBank/DDBJ databases">
        <title>Draft genome sequence of carbapenem-resistant Aeromonas spp. in Japan.</title>
        <authorList>
            <person name="Maehana S."/>
            <person name="Suzuki M."/>
            <person name="Kitasato H."/>
        </authorList>
    </citation>
    <scope>NUCLEOTIDE SEQUENCE</scope>
    <source>
        <strain evidence="1">KAM343</strain>
    </source>
</reference>
<dbReference type="AlphaFoldDB" id="A0AAV4YU80"/>
<proteinExistence type="predicted"/>
<sequence>MIEASISGFHQGQRRFITSVQSGSMAAIDDLSKATTTYFAWQTGATIYAQIDAA</sequence>
<dbReference type="Proteomes" id="UP000886939">
    <property type="component" value="Unassembled WGS sequence"/>
</dbReference>
<evidence type="ECO:0000313" key="1">
    <source>
        <dbReference type="EMBL" id="GJA43610.1"/>
    </source>
</evidence>
<accession>A0AAV4YU80</accession>
<gene>
    <name evidence="1" type="ORF">KAM343_44060</name>
</gene>
<protein>
    <submittedName>
        <fullName evidence="1">Uncharacterized protein</fullName>
    </submittedName>
</protein>
<comment type="caution">
    <text evidence="1">The sequence shown here is derived from an EMBL/GenBank/DDBJ whole genome shotgun (WGS) entry which is preliminary data.</text>
</comment>
<name>A0AAV4YU80_AERCA</name>
<dbReference type="EMBL" id="BPNI01000219">
    <property type="protein sequence ID" value="GJA43610.1"/>
    <property type="molecule type" value="Genomic_DNA"/>
</dbReference>